<dbReference type="EMBL" id="BSOH01000040">
    <property type="protein sequence ID" value="GLR20208.1"/>
    <property type="molecule type" value="Genomic_DNA"/>
</dbReference>
<dbReference type="AlphaFoldDB" id="A0AA37SYX4"/>
<dbReference type="RefSeq" id="WP_235295245.1">
    <property type="nucleotide sequence ID" value="NZ_BSOH01000040.1"/>
</dbReference>
<accession>A0AA37SYX4</accession>
<dbReference type="GO" id="GO:0015074">
    <property type="term" value="P:DNA integration"/>
    <property type="evidence" value="ECO:0007669"/>
    <property type="project" value="UniProtKB-KW"/>
</dbReference>
<dbReference type="InterPro" id="IPR013762">
    <property type="entry name" value="Integrase-like_cat_sf"/>
</dbReference>
<dbReference type="Gene3D" id="1.10.150.130">
    <property type="match status" value="1"/>
</dbReference>
<dbReference type="GO" id="GO:0003677">
    <property type="term" value="F:DNA binding"/>
    <property type="evidence" value="ECO:0007669"/>
    <property type="project" value="UniProtKB-UniRule"/>
</dbReference>
<proteinExistence type="predicted"/>
<evidence type="ECO:0000313" key="6">
    <source>
        <dbReference type="EMBL" id="GLR20208.1"/>
    </source>
</evidence>
<name>A0AA37SYX4_9BACT</name>
<dbReference type="InterPro" id="IPR010998">
    <property type="entry name" value="Integrase_recombinase_N"/>
</dbReference>
<reference evidence="6" key="1">
    <citation type="journal article" date="2014" name="Int. J. Syst. Evol. Microbiol.">
        <title>Complete genome sequence of Corynebacterium casei LMG S-19264T (=DSM 44701T), isolated from a smear-ripened cheese.</title>
        <authorList>
            <consortium name="US DOE Joint Genome Institute (JGI-PGF)"/>
            <person name="Walter F."/>
            <person name="Albersmeier A."/>
            <person name="Kalinowski J."/>
            <person name="Ruckert C."/>
        </authorList>
    </citation>
    <scope>NUCLEOTIDE SEQUENCE</scope>
    <source>
        <strain evidence="6">NBRC 108769</strain>
    </source>
</reference>
<dbReference type="Proteomes" id="UP001156666">
    <property type="component" value="Unassembled WGS sequence"/>
</dbReference>
<comment type="caution">
    <text evidence="6">The sequence shown here is derived from an EMBL/GenBank/DDBJ whole genome shotgun (WGS) entry which is preliminary data.</text>
</comment>
<dbReference type="PROSITE" id="PS51900">
    <property type="entry name" value="CB"/>
    <property type="match status" value="1"/>
</dbReference>
<protein>
    <recommendedName>
        <fullName evidence="5">Core-binding (CB) domain-containing protein</fullName>
    </recommendedName>
</protein>
<evidence type="ECO:0000256" key="4">
    <source>
        <dbReference type="PROSITE-ProRule" id="PRU01248"/>
    </source>
</evidence>
<keyword evidence="1" id="KW-0229">DNA integration</keyword>
<evidence type="ECO:0000256" key="2">
    <source>
        <dbReference type="ARBA" id="ARBA00023125"/>
    </source>
</evidence>
<dbReference type="Gene3D" id="1.10.443.10">
    <property type="entry name" value="Intergrase catalytic core"/>
    <property type="match status" value="1"/>
</dbReference>
<dbReference type="GO" id="GO:0006310">
    <property type="term" value="P:DNA recombination"/>
    <property type="evidence" value="ECO:0007669"/>
    <property type="project" value="UniProtKB-KW"/>
</dbReference>
<keyword evidence="2 4" id="KW-0238">DNA-binding</keyword>
<keyword evidence="3" id="KW-0233">DNA recombination</keyword>
<evidence type="ECO:0000256" key="1">
    <source>
        <dbReference type="ARBA" id="ARBA00022908"/>
    </source>
</evidence>
<dbReference type="InterPro" id="IPR044068">
    <property type="entry name" value="CB"/>
</dbReference>
<sequence length="303" mass="36617">MSFRKYLEGKNRDIGTIDRKEREMKRYFNWLDGIGLNIKDTRYDDVMGFIGWLQANENTTHQINRIMQAMEDYYDFLEIHNPAYKVRVRGTIQTTPGTQFTAEQLDEIYDCYEINLGSWGYQFHSNKVILGLMIYQGLELNSFFGIRLQDVDLVRGRIYIRAHSRRLERYIPLKAHQILQLSEYIEKRPEIIQEWLWKRKYLPEPQKKITNRLFSPQCERYSRLHEQHKRLSKDIRKQALDKLGYRIRKLTHLRQSRYGVWIEEVGVRKTQYYAGLRSVDSIERYKKKDLKGLKRAVKLYHPR</sequence>
<evidence type="ECO:0000259" key="5">
    <source>
        <dbReference type="PROSITE" id="PS51900"/>
    </source>
</evidence>
<organism evidence="6 7">
    <name type="scientific">Portibacter lacus</name>
    <dbReference type="NCBI Taxonomy" id="1099794"/>
    <lineage>
        <taxon>Bacteria</taxon>
        <taxon>Pseudomonadati</taxon>
        <taxon>Bacteroidota</taxon>
        <taxon>Saprospiria</taxon>
        <taxon>Saprospirales</taxon>
        <taxon>Haliscomenobacteraceae</taxon>
        <taxon>Portibacter</taxon>
    </lineage>
</organism>
<dbReference type="SUPFAM" id="SSF56349">
    <property type="entry name" value="DNA breaking-rejoining enzymes"/>
    <property type="match status" value="1"/>
</dbReference>
<evidence type="ECO:0000313" key="7">
    <source>
        <dbReference type="Proteomes" id="UP001156666"/>
    </source>
</evidence>
<keyword evidence="7" id="KW-1185">Reference proteome</keyword>
<gene>
    <name evidence="6" type="ORF">GCM10007940_48240</name>
</gene>
<reference evidence="6" key="2">
    <citation type="submission" date="2023-01" db="EMBL/GenBank/DDBJ databases">
        <title>Draft genome sequence of Portibacter lacus strain NBRC 108769.</title>
        <authorList>
            <person name="Sun Q."/>
            <person name="Mori K."/>
        </authorList>
    </citation>
    <scope>NUCLEOTIDE SEQUENCE</scope>
    <source>
        <strain evidence="6">NBRC 108769</strain>
    </source>
</reference>
<feature type="domain" description="Core-binding (CB)" evidence="5">
    <location>
        <begin position="1"/>
        <end position="78"/>
    </location>
</feature>
<dbReference type="InterPro" id="IPR011010">
    <property type="entry name" value="DNA_brk_join_enz"/>
</dbReference>
<evidence type="ECO:0000256" key="3">
    <source>
        <dbReference type="ARBA" id="ARBA00023172"/>
    </source>
</evidence>